<protein>
    <recommendedName>
        <fullName evidence="2 8">GTPase Der</fullName>
    </recommendedName>
    <alternativeName>
        <fullName evidence="7 8">GTP-binding protein EngA</fullName>
    </alternativeName>
</protein>
<dbReference type="InterPro" id="IPR006073">
    <property type="entry name" value="GTP-bd"/>
</dbReference>
<dbReference type="Pfam" id="PF14714">
    <property type="entry name" value="KH_dom-like"/>
    <property type="match status" value="1"/>
</dbReference>
<reference evidence="12 13" key="1">
    <citation type="submission" date="2017-09" db="EMBL/GenBank/DDBJ databases">
        <title>Depth-based differentiation of microbial function through sediment-hosted aquifers and enrichment of novel symbionts in the deep terrestrial subsurface.</title>
        <authorList>
            <person name="Probst A.J."/>
            <person name="Ladd B."/>
            <person name="Jarett J.K."/>
            <person name="Geller-Mcgrath D.E."/>
            <person name="Sieber C.M."/>
            <person name="Emerson J.B."/>
            <person name="Anantharaman K."/>
            <person name="Thomas B.C."/>
            <person name="Malmstrom R."/>
            <person name="Stieglmeier M."/>
            <person name="Klingl A."/>
            <person name="Woyke T."/>
            <person name="Ryan C.M."/>
            <person name="Banfield J.F."/>
        </authorList>
    </citation>
    <scope>NUCLEOTIDE SEQUENCE [LARGE SCALE GENOMIC DNA]</scope>
    <source>
        <strain evidence="12">CG15_BIG_FIL_POST_REV_8_21_14_020_45_12</strain>
    </source>
</reference>
<dbReference type="SMART" id="SM00382">
    <property type="entry name" value="AAA"/>
    <property type="match status" value="2"/>
</dbReference>
<dbReference type="GO" id="GO:0043022">
    <property type="term" value="F:ribosome binding"/>
    <property type="evidence" value="ECO:0007669"/>
    <property type="project" value="TreeGrafter"/>
</dbReference>
<dbReference type="PANTHER" id="PTHR43834">
    <property type="entry name" value="GTPASE DER"/>
    <property type="match status" value="1"/>
</dbReference>
<evidence type="ECO:0000259" key="11">
    <source>
        <dbReference type="PROSITE" id="PS51712"/>
    </source>
</evidence>
<sequence>MAKEKTVAIVGRMNVGKSTLFNRLTESQRAITSSWAGTTRDATRAPVIWRGTQFDIMDTGGLDVIDDEQLEERVIAVADKAILESDMILFVVDGPAGLLPQDRELAKRFRKSKTPVILVVNKSDTTSKEQRAQAEFLQMGIEPMICVSAGNGRGTGDLLDIIYERLEATTDAAEVDTRTKVAIVGQPNVGKSSLLNAILGEERVIVADQAHTTRDTNDIPYSYKGREFLLVDTAGIRRKSNVGKRWADKRLGGIEKASVSQAIEAMLRADVVLFVIEAQKRVTAQDKKIADLANDYGKGMILVFNKWDLIEEKTPTTINEFSGYFDQALPYLRWAPMIFTSATGKLRVRETLDMVAQVSENYERQIDPDILYAILGIIRAGYNPRQGGTRKYKKTIVDFKGLEQVGSRPPHFYLRCSKPKDVPSAIPKIIERELRARAEFDGVKIIIEIGT</sequence>
<dbReference type="Gene3D" id="3.40.50.300">
    <property type="entry name" value="P-loop containing nucleotide triphosphate hydrolases"/>
    <property type="match status" value="2"/>
</dbReference>
<evidence type="ECO:0000256" key="1">
    <source>
        <dbReference type="ARBA" id="ARBA00008279"/>
    </source>
</evidence>
<evidence type="ECO:0000313" key="13">
    <source>
        <dbReference type="Proteomes" id="UP000230292"/>
    </source>
</evidence>
<evidence type="ECO:0000256" key="8">
    <source>
        <dbReference type="HAMAP-Rule" id="MF_00195"/>
    </source>
</evidence>
<dbReference type="GO" id="GO:0005525">
    <property type="term" value="F:GTP binding"/>
    <property type="evidence" value="ECO:0007669"/>
    <property type="project" value="UniProtKB-UniRule"/>
</dbReference>
<proteinExistence type="inferred from homology"/>
<dbReference type="InterPro" id="IPR005225">
    <property type="entry name" value="Small_GTP-bd"/>
</dbReference>
<evidence type="ECO:0000313" key="12">
    <source>
        <dbReference type="EMBL" id="PIW36279.1"/>
    </source>
</evidence>
<comment type="caution">
    <text evidence="12">The sequence shown here is derived from an EMBL/GenBank/DDBJ whole genome shotgun (WGS) entry which is preliminary data.</text>
</comment>
<keyword evidence="5 8" id="KW-0547">Nucleotide-binding</keyword>
<evidence type="ECO:0000256" key="4">
    <source>
        <dbReference type="ARBA" id="ARBA00022737"/>
    </source>
</evidence>
<dbReference type="EMBL" id="PFGC01000064">
    <property type="protein sequence ID" value="PIW36279.1"/>
    <property type="molecule type" value="Genomic_DNA"/>
</dbReference>
<accession>A0A2M7H263</accession>
<dbReference type="CDD" id="cd01894">
    <property type="entry name" value="EngA1"/>
    <property type="match status" value="1"/>
</dbReference>
<organism evidence="12 13">
    <name type="scientific">Candidatus Kerfeldbacteria bacterium CG15_BIG_FIL_POST_REV_8_21_14_020_45_12</name>
    <dbReference type="NCBI Taxonomy" id="2014247"/>
    <lineage>
        <taxon>Bacteria</taxon>
        <taxon>Candidatus Kerfeldiibacteriota</taxon>
    </lineage>
</organism>
<dbReference type="InterPro" id="IPR015946">
    <property type="entry name" value="KH_dom-like_a/b"/>
</dbReference>
<dbReference type="Gene3D" id="3.30.300.20">
    <property type="match status" value="1"/>
</dbReference>
<evidence type="ECO:0000256" key="3">
    <source>
        <dbReference type="ARBA" id="ARBA00022517"/>
    </source>
</evidence>
<dbReference type="CDD" id="cd01895">
    <property type="entry name" value="EngA2"/>
    <property type="match status" value="1"/>
</dbReference>
<gene>
    <name evidence="8 12" type="primary">der</name>
    <name evidence="12" type="ORF">COW24_06220</name>
</gene>
<dbReference type="FunFam" id="3.40.50.300:FF:000040">
    <property type="entry name" value="GTPase Der"/>
    <property type="match status" value="1"/>
</dbReference>
<dbReference type="GO" id="GO:0042254">
    <property type="term" value="P:ribosome biogenesis"/>
    <property type="evidence" value="ECO:0007669"/>
    <property type="project" value="UniProtKB-KW"/>
</dbReference>
<dbReference type="PIRSF" id="PIRSF006485">
    <property type="entry name" value="GTP-binding_EngA"/>
    <property type="match status" value="1"/>
</dbReference>
<dbReference type="PROSITE" id="PS51712">
    <property type="entry name" value="G_ENGA"/>
    <property type="match status" value="1"/>
</dbReference>
<evidence type="ECO:0000256" key="9">
    <source>
        <dbReference type="PROSITE-ProRule" id="PRU01049"/>
    </source>
</evidence>
<dbReference type="PRINTS" id="PR00326">
    <property type="entry name" value="GTP1OBG"/>
</dbReference>
<keyword evidence="4 10" id="KW-0677">Repeat</keyword>
<feature type="binding site" evidence="8">
    <location>
        <begin position="185"/>
        <end position="192"/>
    </location>
    <ligand>
        <name>GTP</name>
        <dbReference type="ChEBI" id="CHEBI:37565"/>
        <label>2</label>
    </ligand>
</feature>
<evidence type="ECO:0000256" key="7">
    <source>
        <dbReference type="ARBA" id="ARBA00032345"/>
    </source>
</evidence>
<comment type="function">
    <text evidence="8 10">GTPase that plays an essential role in the late steps of ribosome biogenesis.</text>
</comment>
<comment type="similarity">
    <text evidence="1 8 9 10">Belongs to the TRAFAC class TrmE-Era-EngA-EngB-Septin-like GTPase superfamily. EngA (Der) GTPase family.</text>
</comment>
<evidence type="ECO:0000256" key="10">
    <source>
        <dbReference type="RuleBase" id="RU004481"/>
    </source>
</evidence>
<feature type="binding site" evidence="8">
    <location>
        <begin position="232"/>
        <end position="236"/>
    </location>
    <ligand>
        <name>GTP</name>
        <dbReference type="ChEBI" id="CHEBI:37565"/>
        <label>2</label>
    </ligand>
</feature>
<dbReference type="InterPro" id="IPR003593">
    <property type="entry name" value="AAA+_ATPase"/>
</dbReference>
<keyword evidence="3 8" id="KW-0690">Ribosome biogenesis</keyword>
<feature type="binding site" evidence="8">
    <location>
        <begin position="11"/>
        <end position="18"/>
    </location>
    <ligand>
        <name>GTP</name>
        <dbReference type="ChEBI" id="CHEBI:37565"/>
        <label>1</label>
    </ligand>
</feature>
<dbReference type="InterPro" id="IPR027417">
    <property type="entry name" value="P-loop_NTPase"/>
</dbReference>
<dbReference type="NCBIfam" id="TIGR00231">
    <property type="entry name" value="small_GTP"/>
    <property type="match status" value="2"/>
</dbReference>
<dbReference type="Proteomes" id="UP000230292">
    <property type="component" value="Unassembled WGS sequence"/>
</dbReference>
<evidence type="ECO:0000256" key="6">
    <source>
        <dbReference type="ARBA" id="ARBA00023134"/>
    </source>
</evidence>
<dbReference type="InterPro" id="IPR031166">
    <property type="entry name" value="G_ENGA"/>
</dbReference>
<feature type="domain" description="EngA-type G" evidence="11">
    <location>
        <begin position="179"/>
        <end position="363"/>
    </location>
</feature>
<feature type="binding site" evidence="8">
    <location>
        <begin position="121"/>
        <end position="124"/>
    </location>
    <ligand>
        <name>GTP</name>
        <dbReference type="ChEBI" id="CHEBI:37565"/>
        <label>1</label>
    </ligand>
</feature>
<evidence type="ECO:0000256" key="5">
    <source>
        <dbReference type="ARBA" id="ARBA00022741"/>
    </source>
</evidence>
<dbReference type="HAMAP" id="MF_00195">
    <property type="entry name" value="GTPase_Der"/>
    <property type="match status" value="1"/>
</dbReference>
<comment type="subunit">
    <text evidence="8">Associates with the 50S ribosomal subunit.</text>
</comment>
<dbReference type="AlphaFoldDB" id="A0A2M7H263"/>
<feature type="binding site" evidence="8">
    <location>
        <begin position="305"/>
        <end position="308"/>
    </location>
    <ligand>
        <name>GTP</name>
        <dbReference type="ChEBI" id="CHEBI:37565"/>
        <label>2</label>
    </ligand>
</feature>
<keyword evidence="6 8" id="KW-0342">GTP-binding</keyword>
<feature type="binding site" evidence="8">
    <location>
        <begin position="58"/>
        <end position="62"/>
    </location>
    <ligand>
        <name>GTP</name>
        <dbReference type="ChEBI" id="CHEBI:37565"/>
        <label>1</label>
    </ligand>
</feature>
<evidence type="ECO:0000256" key="2">
    <source>
        <dbReference type="ARBA" id="ARBA00020953"/>
    </source>
</evidence>
<dbReference type="InterPro" id="IPR032859">
    <property type="entry name" value="KH_dom-like"/>
</dbReference>
<name>A0A2M7H263_9BACT</name>
<dbReference type="SUPFAM" id="SSF52540">
    <property type="entry name" value="P-loop containing nucleoside triphosphate hydrolases"/>
    <property type="match status" value="2"/>
</dbReference>
<dbReference type="PANTHER" id="PTHR43834:SF6">
    <property type="entry name" value="GTPASE DER"/>
    <property type="match status" value="1"/>
</dbReference>
<dbReference type="NCBIfam" id="TIGR03594">
    <property type="entry name" value="GTPase_EngA"/>
    <property type="match status" value="1"/>
</dbReference>
<dbReference type="Pfam" id="PF01926">
    <property type="entry name" value="MMR_HSR1"/>
    <property type="match status" value="2"/>
</dbReference>
<dbReference type="InterPro" id="IPR016484">
    <property type="entry name" value="GTPase_Der"/>
</dbReference>